<dbReference type="Pfam" id="PF13585">
    <property type="entry name" value="CHU_C"/>
    <property type="match status" value="1"/>
</dbReference>
<evidence type="ECO:0000256" key="1">
    <source>
        <dbReference type="SAM" id="SignalP"/>
    </source>
</evidence>
<dbReference type="AlphaFoldDB" id="A0A3B0C744"/>
<reference evidence="2 3" key="1">
    <citation type="submission" date="2018-10" db="EMBL/GenBank/DDBJ databases">
        <title>Ulvibacterium marinum gen. nov., sp. nov., a novel marine bacterium of the family Flavobacteriaceae, isolated from a culture of the green alga Ulva prolifera.</title>
        <authorList>
            <person name="Zhang Z."/>
        </authorList>
    </citation>
    <scope>NUCLEOTIDE SEQUENCE [LARGE SCALE GENOMIC DNA]</scope>
    <source>
        <strain evidence="2 3">CCMM003</strain>
    </source>
</reference>
<proteinExistence type="predicted"/>
<dbReference type="EMBL" id="RBCJ01000002">
    <property type="protein sequence ID" value="RKN81792.1"/>
    <property type="molecule type" value="Genomic_DNA"/>
</dbReference>
<evidence type="ECO:0000313" key="2">
    <source>
        <dbReference type="EMBL" id="RKN81792.1"/>
    </source>
</evidence>
<gene>
    <name evidence="2" type="ORF">D7Z94_12960</name>
</gene>
<dbReference type="OrthoDB" id="599464at2"/>
<name>A0A3B0C744_9FLAO</name>
<comment type="caution">
    <text evidence="2">The sequence shown here is derived from an EMBL/GenBank/DDBJ whole genome shotgun (WGS) entry which is preliminary data.</text>
</comment>
<organism evidence="2 3">
    <name type="scientific">Ulvibacterium marinum</name>
    <dbReference type="NCBI Taxonomy" id="2419782"/>
    <lineage>
        <taxon>Bacteria</taxon>
        <taxon>Pseudomonadati</taxon>
        <taxon>Bacteroidota</taxon>
        <taxon>Flavobacteriia</taxon>
        <taxon>Flavobacteriales</taxon>
        <taxon>Flavobacteriaceae</taxon>
        <taxon>Ulvibacterium</taxon>
    </lineage>
</organism>
<dbReference type="NCBIfam" id="TIGR04131">
    <property type="entry name" value="Bac_Flav_CTERM"/>
    <property type="match status" value="1"/>
</dbReference>
<keyword evidence="3" id="KW-1185">Reference proteome</keyword>
<dbReference type="RefSeq" id="WP_120711946.1">
    <property type="nucleotide sequence ID" value="NZ_RBCJ01000002.1"/>
</dbReference>
<protein>
    <submittedName>
        <fullName evidence="2">Gliding motility-associated C-terminal domain-containing protein</fullName>
    </submittedName>
</protein>
<dbReference type="InterPro" id="IPR026341">
    <property type="entry name" value="T9SS_type_B"/>
</dbReference>
<dbReference type="Proteomes" id="UP000276603">
    <property type="component" value="Unassembled WGS sequence"/>
</dbReference>
<keyword evidence="1" id="KW-0732">Signal</keyword>
<evidence type="ECO:0000313" key="3">
    <source>
        <dbReference type="Proteomes" id="UP000276603"/>
    </source>
</evidence>
<accession>A0A3B0C744</accession>
<feature type="signal peptide" evidence="1">
    <location>
        <begin position="1"/>
        <end position="26"/>
    </location>
</feature>
<feature type="chain" id="PRO_5017283709" evidence="1">
    <location>
        <begin position="27"/>
        <end position="991"/>
    </location>
</feature>
<sequence>MKKKPHSTSIPMLLFLLVFTCQIISAQCDATNFTVTANSGTCPANGSIGIELPGGSPCLGWQAILTNQGGIETIQNIPVNGEAVSYKALSTGNYSIRLVNGSTEIPYSGNPVVITTTYEAMDITTSNTAPSCPTDADFYSPDGTLSVSINSGGTGPFLYEVTTQFGTQRFGPSTDTSHIFGNMVGGESVSMTVTDLGCGVAETQIPVIADNLDRASISLDGEFQRLCAPDCTMYDVIFRAHVYSQDRIDNVLLPGNATIRINGGAPQDLTLENVNGATVTFKHLPGLMENDTYTLAFNDGCYLFGESHVVPRMENDFLVITPEQGLDIATCAPVHQINGSGSFCNTNSVTIEQEITPGVWTNLISSNSLNANNFFYILPGPGHYRVAASDDCHTVVREFDTLPETNSLDEISIRDSPSVLEGTGAVVIDRTLSPNSNITVPNTTYEISPVPFVSNITINPQQPFTLGGSYTLNFPIIYSTTINRSIIGDLPLGDYELKVISCGTERTIPFEVTGPAQYSPMLQTLNGCSNSGRVIYDLGAVNVANSTNDRIDVELWTNDGNDGLGVLVTNDIPPDGLSGSFNNLAAGDYVLRFSGIRLQSGNDNEVFSAVTLSNEEREYTTPISIDQFQNITATTSGTFCDLTNPSSGIIFTEILSGTPTYPMVYELFETTDLDTAVQTFTETEPSVTSHLFQNVPQGDYLIRITTPCDALDLNLNLLPVSLQVRATTDSAFVCSPGTAVDLSINLPQSLYDIDWADSLGNPLGSGASITVNVNTTSTYSASYSLKPVFCAGAEVETLSITVPLRSGLSLVGSMVANCDPQGGFYTLVGELDGTAPYIVSGTGAPGTFNGNIWTSDPIPVGMDYSISFEDVNTCDITIADVSPISCVFDDVCGLDKITTSDTVTANGDGVNDRFEITGVESCNYIFKLRLFNRWGNLVYQSNDYRNDWGGSAPNNSFGSSDKLPSGTYYYLITVQDQELKPIDGYIYFGSN</sequence>